<protein>
    <submittedName>
        <fullName evidence="1">Uncharacterized protein</fullName>
    </submittedName>
</protein>
<feature type="non-terminal residue" evidence="1">
    <location>
        <position position="1"/>
    </location>
</feature>
<dbReference type="EMBL" id="JACEIK010032907">
    <property type="protein sequence ID" value="MCE5166808.1"/>
    <property type="molecule type" value="Genomic_DNA"/>
</dbReference>
<gene>
    <name evidence="1" type="ORF">HAX54_027091</name>
</gene>
<accession>A0ABS8Y824</accession>
<keyword evidence="2" id="KW-1185">Reference proteome</keyword>
<proteinExistence type="predicted"/>
<dbReference type="Proteomes" id="UP000823775">
    <property type="component" value="Unassembled WGS sequence"/>
</dbReference>
<name>A0ABS8Y824_DATST</name>
<sequence>GMTLAIKPNDFRCLFPSKKPPNHLKIKRRGGTYGAVFGEKISQKTSEEKKKGG</sequence>
<evidence type="ECO:0000313" key="1">
    <source>
        <dbReference type="EMBL" id="MCE5166808.1"/>
    </source>
</evidence>
<feature type="non-terminal residue" evidence="1">
    <location>
        <position position="53"/>
    </location>
</feature>
<organism evidence="1 2">
    <name type="scientific">Datura stramonium</name>
    <name type="common">Jimsonweed</name>
    <name type="synonym">Common thornapple</name>
    <dbReference type="NCBI Taxonomy" id="4076"/>
    <lineage>
        <taxon>Eukaryota</taxon>
        <taxon>Viridiplantae</taxon>
        <taxon>Streptophyta</taxon>
        <taxon>Embryophyta</taxon>
        <taxon>Tracheophyta</taxon>
        <taxon>Spermatophyta</taxon>
        <taxon>Magnoliopsida</taxon>
        <taxon>eudicotyledons</taxon>
        <taxon>Gunneridae</taxon>
        <taxon>Pentapetalae</taxon>
        <taxon>asterids</taxon>
        <taxon>lamiids</taxon>
        <taxon>Solanales</taxon>
        <taxon>Solanaceae</taxon>
        <taxon>Solanoideae</taxon>
        <taxon>Datureae</taxon>
        <taxon>Datura</taxon>
    </lineage>
</organism>
<reference evidence="1 2" key="1">
    <citation type="journal article" date="2021" name="BMC Genomics">
        <title>Datura genome reveals duplications of psychoactive alkaloid biosynthetic genes and high mutation rate following tissue culture.</title>
        <authorList>
            <person name="Rajewski A."/>
            <person name="Carter-House D."/>
            <person name="Stajich J."/>
            <person name="Litt A."/>
        </authorList>
    </citation>
    <scope>NUCLEOTIDE SEQUENCE [LARGE SCALE GENOMIC DNA]</scope>
    <source>
        <strain evidence="1">AR-01</strain>
    </source>
</reference>
<evidence type="ECO:0000313" key="2">
    <source>
        <dbReference type="Proteomes" id="UP000823775"/>
    </source>
</evidence>
<comment type="caution">
    <text evidence="1">The sequence shown here is derived from an EMBL/GenBank/DDBJ whole genome shotgun (WGS) entry which is preliminary data.</text>
</comment>